<dbReference type="PROSITE" id="PS00630">
    <property type="entry name" value="IMP_2"/>
    <property type="match status" value="1"/>
</dbReference>
<reference evidence="3 4" key="1">
    <citation type="journal article" date="2021" name="J. Hered.">
        <title>A chromosome-level genome assembly of the parasitoid wasp, Cotesia glomerata (Hymenoptera: Braconidae).</title>
        <authorList>
            <person name="Pinto B.J."/>
            <person name="Weis J.J."/>
            <person name="Gamble T."/>
            <person name="Ode P.J."/>
            <person name="Paul R."/>
            <person name="Zaspel J.M."/>
        </authorList>
    </citation>
    <scope>NUCLEOTIDE SEQUENCE [LARGE SCALE GENOMIC DNA]</scope>
    <source>
        <strain evidence="3">CgM1</strain>
    </source>
</reference>
<feature type="binding site" evidence="2">
    <location>
        <position position="163"/>
    </location>
    <ligand>
        <name>Mg(2+)</name>
        <dbReference type="ChEBI" id="CHEBI:18420"/>
        <label>1</label>
        <note>catalytic</note>
    </ligand>
</feature>
<dbReference type="Gene3D" id="3.30.540.10">
    <property type="entry name" value="Fructose-1,6-Bisphosphatase, subunit A, domain 1"/>
    <property type="match status" value="1"/>
</dbReference>
<dbReference type="InterPro" id="IPR050725">
    <property type="entry name" value="CysQ/Inositol_MonoPase"/>
</dbReference>
<comment type="caution">
    <text evidence="3">The sequence shown here is derived from an EMBL/GenBank/DDBJ whole genome shotgun (WGS) entry which is preliminary data.</text>
</comment>
<keyword evidence="4" id="KW-1185">Reference proteome</keyword>
<feature type="binding site" evidence="2">
    <location>
        <position position="304"/>
    </location>
    <ligand>
        <name>Mg(2+)</name>
        <dbReference type="ChEBI" id="CHEBI:18420"/>
        <label>1</label>
        <note>catalytic</note>
    </ligand>
</feature>
<dbReference type="Gene3D" id="4.10.460.10">
    <property type="entry name" value="Inositol Polyphosphate 1-phosphatase, domain 1"/>
    <property type="match status" value="1"/>
</dbReference>
<comment type="similarity">
    <text evidence="1">Belongs to the inositol monophosphatase superfamily.</text>
</comment>
<keyword evidence="2" id="KW-0460">Magnesium</keyword>
<dbReference type="GO" id="GO:0046854">
    <property type="term" value="P:phosphatidylinositol phosphate biosynthetic process"/>
    <property type="evidence" value="ECO:0007669"/>
    <property type="project" value="InterPro"/>
</dbReference>
<dbReference type="InterPro" id="IPR044897">
    <property type="entry name" value="INPP1_dom_1"/>
</dbReference>
<dbReference type="Proteomes" id="UP000826195">
    <property type="component" value="Unassembled WGS sequence"/>
</dbReference>
<protein>
    <recommendedName>
        <fullName evidence="5">Inositol polyphosphate 1-phosphatase</fullName>
    </recommendedName>
</protein>
<keyword evidence="2" id="KW-0479">Metal-binding</keyword>
<dbReference type="PANTHER" id="PTHR43028">
    <property type="entry name" value="3'(2'),5'-BISPHOSPHATE NUCLEOTIDASE 1"/>
    <property type="match status" value="1"/>
</dbReference>
<evidence type="ECO:0000313" key="3">
    <source>
        <dbReference type="EMBL" id="KAH0560850.1"/>
    </source>
</evidence>
<feature type="binding site" evidence="2">
    <location>
        <position position="165"/>
    </location>
    <ligand>
        <name>Mg(2+)</name>
        <dbReference type="ChEBI" id="CHEBI:18420"/>
        <label>1</label>
        <note>catalytic</note>
    </ligand>
</feature>
<gene>
    <name evidence="3" type="ORF">KQX54_009218</name>
</gene>
<sequence length="376" mass="41954">MKDGMKLLCLLLKSSEKAANIARVCRQNDSLFRLLIQEKNDDEKNPRFFRDFKTLADVLIQETIRHDIGIEFPELTEMVRGEETNVFSNTLDKTVIVKVCSTSEETTKLLSQVLDDDVETAGVLAMEIHRDIELSEINPAVDYNYLENYDVDVDIADLGIWIDPIDSTADYINANTIIDEATDLHLSGLKCVTVLIGAYIRSTGLPILGVVNQPFYTYDNSRWQGNCYWGLYSGGKIQSSLTSSLNQNNIVVLSRYEDPTIKSKLSNCGFKLIEVTGAGYKILTVATSQADAYVLSKSSTYKWDTCGPHAILRSLGGNIIDFKKFSTNHDEDPSEFAIKYNDGDEAKHSNAGGLIAYRNSETLQLLQKSLVLSTKL</sequence>
<dbReference type="InterPro" id="IPR020550">
    <property type="entry name" value="Inositol_monophosphatase_CS"/>
</dbReference>
<dbReference type="EMBL" id="JAHXZJ010000374">
    <property type="protein sequence ID" value="KAH0560850.1"/>
    <property type="molecule type" value="Genomic_DNA"/>
</dbReference>
<dbReference type="SUPFAM" id="SSF56655">
    <property type="entry name" value="Carbohydrate phosphatase"/>
    <property type="match status" value="1"/>
</dbReference>
<dbReference type="Pfam" id="PF00459">
    <property type="entry name" value="Inositol_P"/>
    <property type="match status" value="1"/>
</dbReference>
<evidence type="ECO:0000313" key="4">
    <source>
        <dbReference type="Proteomes" id="UP000826195"/>
    </source>
</evidence>
<name>A0AAV7IXV9_COTGL</name>
<evidence type="ECO:0008006" key="5">
    <source>
        <dbReference type="Google" id="ProtNLM"/>
    </source>
</evidence>
<dbReference type="GO" id="GO:0046872">
    <property type="term" value="F:metal ion binding"/>
    <property type="evidence" value="ECO:0007669"/>
    <property type="project" value="UniProtKB-KW"/>
</dbReference>
<dbReference type="InterPro" id="IPR000760">
    <property type="entry name" value="Inositol_monophosphatase-like"/>
</dbReference>
<feature type="binding site" evidence="2">
    <location>
        <position position="166"/>
    </location>
    <ligand>
        <name>Mg(2+)</name>
        <dbReference type="ChEBI" id="CHEBI:18420"/>
        <label>1</label>
        <note>catalytic</note>
    </ligand>
</feature>
<accession>A0AAV7IXV9</accession>
<evidence type="ECO:0000256" key="1">
    <source>
        <dbReference type="ARBA" id="ARBA00009759"/>
    </source>
</evidence>
<comment type="cofactor">
    <cofactor evidence="2">
        <name>Mg(2+)</name>
        <dbReference type="ChEBI" id="CHEBI:18420"/>
    </cofactor>
</comment>
<dbReference type="GO" id="GO:0004441">
    <property type="term" value="F:inositol-1,4-bisphosphate 1-phosphatase activity"/>
    <property type="evidence" value="ECO:0007669"/>
    <property type="project" value="TreeGrafter"/>
</dbReference>
<proteinExistence type="inferred from homology"/>
<dbReference type="Gene3D" id="3.40.190.80">
    <property type="match status" value="1"/>
</dbReference>
<dbReference type="AlphaFoldDB" id="A0AAV7IXV9"/>
<evidence type="ECO:0000256" key="2">
    <source>
        <dbReference type="PIRSR" id="PIRSR600760-2"/>
    </source>
</evidence>
<feature type="binding site" evidence="2">
    <location>
        <position position="82"/>
    </location>
    <ligand>
        <name>Mg(2+)</name>
        <dbReference type="ChEBI" id="CHEBI:18420"/>
        <label>1</label>
        <note>catalytic</note>
    </ligand>
</feature>
<dbReference type="PANTHER" id="PTHR43028:SF3">
    <property type="entry name" value="INOSITOL POLYPHOSPHATE 1-PHOSPHATASE"/>
    <property type="match status" value="1"/>
</dbReference>
<organism evidence="3 4">
    <name type="scientific">Cotesia glomerata</name>
    <name type="common">Lepidopteran parasitic wasp</name>
    <name type="synonym">Apanteles glomeratus</name>
    <dbReference type="NCBI Taxonomy" id="32391"/>
    <lineage>
        <taxon>Eukaryota</taxon>
        <taxon>Metazoa</taxon>
        <taxon>Ecdysozoa</taxon>
        <taxon>Arthropoda</taxon>
        <taxon>Hexapoda</taxon>
        <taxon>Insecta</taxon>
        <taxon>Pterygota</taxon>
        <taxon>Neoptera</taxon>
        <taxon>Endopterygota</taxon>
        <taxon>Hymenoptera</taxon>
        <taxon>Apocrita</taxon>
        <taxon>Ichneumonoidea</taxon>
        <taxon>Braconidae</taxon>
        <taxon>Microgastrinae</taxon>
        <taxon>Cotesia</taxon>
    </lineage>
</organism>